<dbReference type="AlphaFoldDB" id="A0A838L5K3"/>
<evidence type="ECO:0000256" key="2">
    <source>
        <dbReference type="ARBA" id="ARBA00022908"/>
    </source>
</evidence>
<reference evidence="4 5" key="1">
    <citation type="submission" date="2020-07" db="EMBL/GenBank/DDBJ databases">
        <authorList>
            <person name="Sun Q."/>
        </authorList>
    </citation>
    <scope>NUCLEOTIDE SEQUENCE [LARGE SCALE GENOMIC DNA]</scope>
    <source>
        <strain evidence="4 5">CGMCC 1.13654</strain>
    </source>
</reference>
<dbReference type="GO" id="GO:0003677">
    <property type="term" value="F:DNA binding"/>
    <property type="evidence" value="ECO:0007669"/>
    <property type="project" value="InterPro"/>
</dbReference>
<gene>
    <name evidence="4" type="ORF">HZF05_07610</name>
</gene>
<protein>
    <recommendedName>
        <fullName evidence="6">Tyr recombinase domain-containing protein</fullName>
    </recommendedName>
</protein>
<dbReference type="InterPro" id="IPR050808">
    <property type="entry name" value="Phage_Integrase"/>
</dbReference>
<name>A0A838L5K3_9SPHN</name>
<sequence length="215" mass="24493">MTRVRDLLELQQAADQSTASNMIKLASRLLSLTVVRVGALCMARWSDFEGIDWGRCTNPNLNPIWRIPASGMNRQRRNKENPEFDHLVPLSRQAIETLRAVRRLTGDFEFVFTSRRSCRAPMTDAALSSLYKRIKAGRYQNRMVPRGWRSAFPTILNERAALEGREGDRLSIDMALGHLPIGLSASEWTYNRAKYTRPRAPLFQAWADLISEGCP</sequence>
<dbReference type="PANTHER" id="PTHR30629">
    <property type="entry name" value="PROPHAGE INTEGRASE"/>
    <property type="match status" value="1"/>
</dbReference>
<evidence type="ECO:0000313" key="4">
    <source>
        <dbReference type="EMBL" id="MBA2933965.1"/>
    </source>
</evidence>
<dbReference type="Proteomes" id="UP000570166">
    <property type="component" value="Unassembled WGS sequence"/>
</dbReference>
<dbReference type="SUPFAM" id="SSF56349">
    <property type="entry name" value="DNA breaking-rejoining enzymes"/>
    <property type="match status" value="1"/>
</dbReference>
<accession>A0A838L5K3</accession>
<evidence type="ECO:0000256" key="1">
    <source>
        <dbReference type="ARBA" id="ARBA00008857"/>
    </source>
</evidence>
<evidence type="ECO:0000313" key="5">
    <source>
        <dbReference type="Proteomes" id="UP000570166"/>
    </source>
</evidence>
<dbReference type="GO" id="GO:0006310">
    <property type="term" value="P:DNA recombination"/>
    <property type="evidence" value="ECO:0007669"/>
    <property type="project" value="UniProtKB-KW"/>
</dbReference>
<keyword evidence="2" id="KW-0229">DNA integration</keyword>
<dbReference type="Gene3D" id="1.10.443.10">
    <property type="entry name" value="Intergrase catalytic core"/>
    <property type="match status" value="1"/>
</dbReference>
<dbReference type="InterPro" id="IPR011010">
    <property type="entry name" value="DNA_brk_join_enz"/>
</dbReference>
<evidence type="ECO:0000256" key="3">
    <source>
        <dbReference type="ARBA" id="ARBA00023172"/>
    </source>
</evidence>
<keyword evidence="3" id="KW-0233">DNA recombination</keyword>
<dbReference type="EMBL" id="JACEIB010000004">
    <property type="protein sequence ID" value="MBA2933965.1"/>
    <property type="molecule type" value="Genomic_DNA"/>
</dbReference>
<proteinExistence type="inferred from homology"/>
<comment type="caution">
    <text evidence="4">The sequence shown here is derived from an EMBL/GenBank/DDBJ whole genome shotgun (WGS) entry which is preliminary data.</text>
</comment>
<evidence type="ECO:0008006" key="6">
    <source>
        <dbReference type="Google" id="ProtNLM"/>
    </source>
</evidence>
<keyword evidence="5" id="KW-1185">Reference proteome</keyword>
<organism evidence="4 5">
    <name type="scientific">Sphingomonas chungangi</name>
    <dbReference type="NCBI Taxonomy" id="2683589"/>
    <lineage>
        <taxon>Bacteria</taxon>
        <taxon>Pseudomonadati</taxon>
        <taxon>Pseudomonadota</taxon>
        <taxon>Alphaproteobacteria</taxon>
        <taxon>Sphingomonadales</taxon>
        <taxon>Sphingomonadaceae</taxon>
        <taxon>Sphingomonas</taxon>
    </lineage>
</organism>
<dbReference type="InterPro" id="IPR013762">
    <property type="entry name" value="Integrase-like_cat_sf"/>
</dbReference>
<dbReference type="GO" id="GO:0015074">
    <property type="term" value="P:DNA integration"/>
    <property type="evidence" value="ECO:0007669"/>
    <property type="project" value="UniProtKB-KW"/>
</dbReference>
<comment type="similarity">
    <text evidence="1">Belongs to the 'phage' integrase family.</text>
</comment>
<dbReference type="PANTHER" id="PTHR30629:SF2">
    <property type="entry name" value="PROPHAGE INTEGRASE INTS-RELATED"/>
    <property type="match status" value="1"/>
</dbReference>